<proteinExistence type="predicted"/>
<name>A0A3D8QZS3_9EURO</name>
<dbReference type="GeneID" id="38119525"/>
<dbReference type="EMBL" id="PVWQ01000012">
    <property type="protein sequence ID" value="RDW67289.1"/>
    <property type="molecule type" value="Genomic_DNA"/>
</dbReference>
<sequence length="437" mass="50055">MFLPGGPGAPNTALRWVRVNRLLTQARVYEHAAGYGDHLRQAGCTSFSIGIGLWPETAGRQANTWGMWVQFAKPEQSTASGREWIEEVRDNVIRGLGLNPTPTLANYIMPEQDSSEVVLAIRALSTHAEQGMQVIVYKDVPFIRVFQGEKQLLASNHWKLLCEQLERNPRTRNNRLIDDLLEASRRNQGSWDDAVERMLAGGTHDAPDEPEEETNRPPMPPATVDPASTDLTLRPPETRFKFLPGGPRAPMTVERLILLSTDHTETHQYKWAVEITEELRLAGCTTFSLCVGWWADDQLPLTSKWVIWIQLQKPEQTTAGSGWPEEIRNKMLERFGRVEHFFIDAPDPWRVMVQFKEVTHLIMWKDNPFLTMLRDRKIEPDYIHWKLQHRQVADARRTGTDPLLDEVIETYRQSQSSWEEVKARILAPEEAADAPEQ</sequence>
<evidence type="ECO:0000256" key="1">
    <source>
        <dbReference type="SAM" id="MobiDB-lite"/>
    </source>
</evidence>
<evidence type="ECO:0000313" key="2">
    <source>
        <dbReference type="EMBL" id="RDW67289.1"/>
    </source>
</evidence>
<accession>A0A3D8QZS3</accession>
<comment type="caution">
    <text evidence="2">The sequence shown here is derived from an EMBL/GenBank/DDBJ whole genome shotgun (WGS) entry which is preliminary data.</text>
</comment>
<gene>
    <name evidence="2" type="ORF">DSM5745_09155</name>
</gene>
<protein>
    <submittedName>
        <fullName evidence="2">Uncharacterized protein</fullName>
    </submittedName>
</protein>
<dbReference type="RefSeq" id="XP_026600257.1">
    <property type="nucleotide sequence ID" value="XM_026751171.1"/>
</dbReference>
<feature type="region of interest" description="Disordered" evidence="1">
    <location>
        <begin position="201"/>
        <end position="233"/>
    </location>
</feature>
<evidence type="ECO:0000313" key="3">
    <source>
        <dbReference type="Proteomes" id="UP000256690"/>
    </source>
</evidence>
<dbReference type="AlphaFoldDB" id="A0A3D8QZS3"/>
<organism evidence="2 3">
    <name type="scientific">Aspergillus mulundensis</name>
    <dbReference type="NCBI Taxonomy" id="1810919"/>
    <lineage>
        <taxon>Eukaryota</taxon>
        <taxon>Fungi</taxon>
        <taxon>Dikarya</taxon>
        <taxon>Ascomycota</taxon>
        <taxon>Pezizomycotina</taxon>
        <taxon>Eurotiomycetes</taxon>
        <taxon>Eurotiomycetidae</taxon>
        <taxon>Eurotiales</taxon>
        <taxon>Aspergillaceae</taxon>
        <taxon>Aspergillus</taxon>
        <taxon>Aspergillus subgen. Nidulantes</taxon>
    </lineage>
</organism>
<keyword evidence="3" id="KW-1185">Reference proteome</keyword>
<reference evidence="2 3" key="1">
    <citation type="journal article" date="2018" name="IMA Fungus">
        <title>IMA Genome-F 9: Draft genome sequence of Annulohypoxylon stygium, Aspergillus mulundensis, Berkeleyomyces basicola (syn. Thielaviopsis basicola), Ceratocystis smalleyi, two Cercospora beticola strains, Coleophoma cylindrospora, Fusarium fracticaudum, Phialophora cf. hyalina, and Morchella septimelata.</title>
        <authorList>
            <person name="Wingfield B.D."/>
            <person name="Bills G.F."/>
            <person name="Dong Y."/>
            <person name="Huang W."/>
            <person name="Nel W.J."/>
            <person name="Swalarsk-Parry B.S."/>
            <person name="Vaghefi N."/>
            <person name="Wilken P.M."/>
            <person name="An Z."/>
            <person name="de Beer Z.W."/>
            <person name="De Vos L."/>
            <person name="Chen L."/>
            <person name="Duong T.A."/>
            <person name="Gao Y."/>
            <person name="Hammerbacher A."/>
            <person name="Kikkert J.R."/>
            <person name="Li Y."/>
            <person name="Li H."/>
            <person name="Li K."/>
            <person name="Li Q."/>
            <person name="Liu X."/>
            <person name="Ma X."/>
            <person name="Naidoo K."/>
            <person name="Pethybridge S.J."/>
            <person name="Sun J."/>
            <person name="Steenkamp E.T."/>
            <person name="van der Nest M.A."/>
            <person name="van Wyk S."/>
            <person name="Wingfield M.J."/>
            <person name="Xiong C."/>
            <person name="Yue Q."/>
            <person name="Zhang X."/>
        </authorList>
    </citation>
    <scope>NUCLEOTIDE SEQUENCE [LARGE SCALE GENOMIC DNA]</scope>
    <source>
        <strain evidence="2 3">DSM 5745</strain>
    </source>
</reference>
<dbReference type="Proteomes" id="UP000256690">
    <property type="component" value="Unassembled WGS sequence"/>
</dbReference>